<dbReference type="GO" id="GO:0004185">
    <property type="term" value="F:serine-type carboxypeptidase activity"/>
    <property type="evidence" value="ECO:0007669"/>
    <property type="project" value="InterPro"/>
</dbReference>
<dbReference type="Gene3D" id="3.40.50.12670">
    <property type="match status" value="1"/>
</dbReference>
<dbReference type="InterPro" id="IPR029058">
    <property type="entry name" value="AB_hydrolase_fold"/>
</dbReference>
<evidence type="ECO:0008006" key="3">
    <source>
        <dbReference type="Google" id="ProtNLM"/>
    </source>
</evidence>
<dbReference type="OrthoDB" id="443318at2759"/>
<name>A0A0L8H0S5_OCTBM</name>
<dbReference type="SUPFAM" id="SSF53474">
    <property type="entry name" value="alpha/beta-Hydrolases"/>
    <property type="match status" value="1"/>
</dbReference>
<evidence type="ECO:0000313" key="2">
    <source>
        <dbReference type="EMBL" id="KOF82797.1"/>
    </source>
</evidence>
<organism evidence="2">
    <name type="scientific">Octopus bimaculoides</name>
    <name type="common">California two-spotted octopus</name>
    <dbReference type="NCBI Taxonomy" id="37653"/>
    <lineage>
        <taxon>Eukaryota</taxon>
        <taxon>Metazoa</taxon>
        <taxon>Spiralia</taxon>
        <taxon>Lophotrochozoa</taxon>
        <taxon>Mollusca</taxon>
        <taxon>Cephalopoda</taxon>
        <taxon>Coleoidea</taxon>
        <taxon>Octopodiformes</taxon>
        <taxon>Octopoda</taxon>
        <taxon>Incirrata</taxon>
        <taxon>Octopodidae</taxon>
        <taxon>Octopus</taxon>
    </lineage>
</organism>
<evidence type="ECO:0000256" key="1">
    <source>
        <dbReference type="ARBA" id="ARBA00009431"/>
    </source>
</evidence>
<dbReference type="GO" id="GO:0006508">
    <property type="term" value="P:proteolysis"/>
    <property type="evidence" value="ECO:0007669"/>
    <property type="project" value="InterPro"/>
</dbReference>
<dbReference type="EMBL" id="KQ419631">
    <property type="protein sequence ID" value="KOF82797.1"/>
    <property type="molecule type" value="Genomic_DNA"/>
</dbReference>
<gene>
    <name evidence="2" type="ORF">OCBIM_22024820mg</name>
</gene>
<protein>
    <recommendedName>
        <fullName evidence="3">Carboxypeptidase</fullName>
    </recommendedName>
</protein>
<dbReference type="Pfam" id="PF00450">
    <property type="entry name" value="Peptidase_S10"/>
    <property type="match status" value="1"/>
</dbReference>
<proteinExistence type="inferred from homology"/>
<accession>A0A0L8H0S5</accession>
<dbReference type="AlphaFoldDB" id="A0A0L8H0S5"/>
<sequence>MLGSIWWSDEVHFKLNSTINRHNCAYQAEENPRVMRDREVDLPGQARKVFVAQEGEFMKAETKVVNELIRSSNLKVVVYSGQLDLIVATLGTEKWVADLDISMAFKNTKRRILVDPITQTVMGYKRSLKNFSFYWILNAGHMIPSDNPTGALQMVKLILA</sequence>
<comment type="similarity">
    <text evidence="1">Belongs to the peptidase S10 family.</text>
</comment>
<dbReference type="InterPro" id="IPR001563">
    <property type="entry name" value="Peptidase_S10"/>
</dbReference>
<reference evidence="2" key="1">
    <citation type="submission" date="2015-07" db="EMBL/GenBank/DDBJ databases">
        <title>MeaNS - Measles Nucleotide Surveillance Program.</title>
        <authorList>
            <person name="Tran T."/>
            <person name="Druce J."/>
        </authorList>
    </citation>
    <scope>NUCLEOTIDE SEQUENCE</scope>
    <source>
        <strain evidence="2">UCB-OBI-ISO-001</strain>
        <tissue evidence="2">Gonad</tissue>
    </source>
</reference>
<dbReference type="STRING" id="37653.A0A0L8H0S5"/>